<sequence length="118" mass="12702">MFLAFTRDRESFCSANVSRGCWLNATPHVKAPVTSEEVIGAAPCHMPPLISIYIRRRFSAARWASQAARGRDLLHSNGSADPAGEPRRLLGSLPGVAASALHWASLGRLSRGMSATPF</sequence>
<evidence type="ECO:0000313" key="2">
    <source>
        <dbReference type="Proteomes" id="UP001066276"/>
    </source>
</evidence>
<name>A0AAV7UWQ5_PLEWA</name>
<organism evidence="1 2">
    <name type="scientific">Pleurodeles waltl</name>
    <name type="common">Iberian ribbed newt</name>
    <dbReference type="NCBI Taxonomy" id="8319"/>
    <lineage>
        <taxon>Eukaryota</taxon>
        <taxon>Metazoa</taxon>
        <taxon>Chordata</taxon>
        <taxon>Craniata</taxon>
        <taxon>Vertebrata</taxon>
        <taxon>Euteleostomi</taxon>
        <taxon>Amphibia</taxon>
        <taxon>Batrachia</taxon>
        <taxon>Caudata</taxon>
        <taxon>Salamandroidea</taxon>
        <taxon>Salamandridae</taxon>
        <taxon>Pleurodelinae</taxon>
        <taxon>Pleurodeles</taxon>
    </lineage>
</organism>
<accession>A0AAV7UWQ5</accession>
<reference evidence="1" key="1">
    <citation type="journal article" date="2022" name="bioRxiv">
        <title>Sequencing and chromosome-scale assembly of the giantPleurodeles waltlgenome.</title>
        <authorList>
            <person name="Brown T."/>
            <person name="Elewa A."/>
            <person name="Iarovenko S."/>
            <person name="Subramanian E."/>
            <person name="Araus A.J."/>
            <person name="Petzold A."/>
            <person name="Susuki M."/>
            <person name="Suzuki K.-i.T."/>
            <person name="Hayashi T."/>
            <person name="Toyoda A."/>
            <person name="Oliveira C."/>
            <person name="Osipova E."/>
            <person name="Leigh N.D."/>
            <person name="Simon A."/>
            <person name="Yun M.H."/>
        </authorList>
    </citation>
    <scope>NUCLEOTIDE SEQUENCE</scope>
    <source>
        <strain evidence="1">20211129_DDA</strain>
        <tissue evidence="1">Liver</tissue>
    </source>
</reference>
<comment type="caution">
    <text evidence="1">The sequence shown here is derived from an EMBL/GenBank/DDBJ whole genome shotgun (WGS) entry which is preliminary data.</text>
</comment>
<dbReference type="Proteomes" id="UP001066276">
    <property type="component" value="Chromosome 2_2"/>
</dbReference>
<gene>
    <name evidence="1" type="ORF">NDU88_002817</name>
</gene>
<dbReference type="AlphaFoldDB" id="A0AAV7UWQ5"/>
<dbReference type="EMBL" id="JANPWB010000004">
    <property type="protein sequence ID" value="KAJ1193520.1"/>
    <property type="molecule type" value="Genomic_DNA"/>
</dbReference>
<evidence type="ECO:0000313" key="1">
    <source>
        <dbReference type="EMBL" id="KAJ1193520.1"/>
    </source>
</evidence>
<protein>
    <submittedName>
        <fullName evidence="1">Uncharacterized protein</fullName>
    </submittedName>
</protein>
<proteinExistence type="predicted"/>
<keyword evidence="2" id="KW-1185">Reference proteome</keyword>